<keyword evidence="14" id="KW-0675">Receptor</keyword>
<evidence type="ECO:0000256" key="1">
    <source>
        <dbReference type="ARBA" id="ARBA00004571"/>
    </source>
</evidence>
<dbReference type="EMBL" id="UGHS01000002">
    <property type="protein sequence ID" value="STO92709.1"/>
    <property type="molecule type" value="Genomic_DNA"/>
</dbReference>
<protein>
    <submittedName>
        <fullName evidence="14">Tonb-dependent receptor</fullName>
    </submittedName>
</protein>
<keyword evidence="15" id="KW-1185">Reference proteome</keyword>
<feature type="chain" id="PRO_5017036077" evidence="11">
    <location>
        <begin position="34"/>
        <end position="977"/>
    </location>
</feature>
<dbReference type="GO" id="GO:0015344">
    <property type="term" value="F:siderophore uptake transmembrane transporter activity"/>
    <property type="evidence" value="ECO:0007669"/>
    <property type="project" value="TreeGrafter"/>
</dbReference>
<dbReference type="Gene3D" id="2.170.130.10">
    <property type="entry name" value="TonB-dependent receptor, plug domain"/>
    <property type="match status" value="1"/>
</dbReference>
<sequence length="977" mass="110073">MRTFPSNLKLIPHHFSLLSSALFLSLHSAMTYASETELEQINVVEESPTNSTEKSQSYTIKSMNTATGLRISGKDTPQSVSVITQKRLNDKAIHTLEEAMQNTAGMNVVRDSGLQTRFLSRGFYVDQIGEDGITTNVGGRSGYTAKIDVSPSTDLAIYDHIEVVRGASGLTQSNSEPGGTINLIRKRPTDKFQHLGEIDFDHRGGWRTMLDVSGKMNPQNTVRGRLIGVQEKSRSFKDKVHGKKSMIYGVTETNIGDIGLFTLGAMYQKISEVPDFAGVILPCENPQVSAFSSRPACNNPLTLPRNTYLGEDWSRLKGDKYNLFTESKFVLDNGWELKIEASYSKNNSDAKVGQFFIKDEHAAGISSSDADAFLTEKGEVIPFYPKAEALAKLKGYRQEVTAQYEKRKADYLAHQFNAAEFAQYRAQRMQSRQAGFAQCMEEVGLDFLCEPNWADPGENVDKKEYVDKKLVEEGIINNAANRFSDRLYDSAFNNRGITNRRFNYMPMRHQKKDEQYGIKLSLNGTYELFDRSHDFYLGYAFNNENIQSQYLEIFQKRYRPRPSTGAIHSQYDGRCEEDPIGSDSLPTETGRPEPAWDKYTEHGNVRVYEPGCKDALITKYKPVLDQNGKQVYRENDFGRLVPIYEPEYVRDANGNKVQETDADGNPLFVGFNGTTPVYKEVKIPDDYVDALYNYAKYVNKNKTHTVTLSTRFNATDKLHFLLGGSLVHYNTSQTKDMPVRYGQPLSNFQLATNNKIDQDHYTARMKGHKFTPYAGVTYDLNENQSLYASYTQIFKQQDNVDVTTKTTLPPLLGSNYEIGWKGSFFNQRLNSSLALFTLEQKNRTVVDFTFVPDSTGLRGSFQTIAKPIGKVVSKGVELELSGSLSENWQLFLGYTYNKSKYKNADEVNAARLEKNAKADPYNFSNFTPVQMLRIATSYHIPNSHWTIGGGVSAQSPAVCMVSVKQVMRCGMLMCSMS</sequence>
<reference evidence="14 15" key="1">
    <citation type="submission" date="2018-06" db="EMBL/GenBank/DDBJ databases">
        <authorList>
            <consortium name="Pathogen Informatics"/>
            <person name="Doyle S."/>
        </authorList>
    </citation>
    <scope>NUCLEOTIDE SEQUENCE [LARGE SCALE GENOMIC DNA]</scope>
    <source>
        <strain evidence="14 15">NCTC13335</strain>
    </source>
</reference>
<evidence type="ECO:0000256" key="9">
    <source>
        <dbReference type="RuleBase" id="RU003357"/>
    </source>
</evidence>
<evidence type="ECO:0000313" key="15">
    <source>
        <dbReference type="Proteomes" id="UP000255264"/>
    </source>
</evidence>
<dbReference type="InterPro" id="IPR036942">
    <property type="entry name" value="Beta-barrel_TonB_sf"/>
</dbReference>
<dbReference type="Proteomes" id="UP000255264">
    <property type="component" value="Unassembled WGS sequence"/>
</dbReference>
<feature type="region of interest" description="Disordered" evidence="10">
    <location>
        <begin position="564"/>
        <end position="598"/>
    </location>
</feature>
<feature type="domain" description="TonB-dependent receptor plug" evidence="13">
    <location>
        <begin position="74"/>
        <end position="180"/>
    </location>
</feature>
<evidence type="ECO:0000256" key="3">
    <source>
        <dbReference type="ARBA" id="ARBA00022452"/>
    </source>
</evidence>
<evidence type="ECO:0000256" key="2">
    <source>
        <dbReference type="ARBA" id="ARBA00022448"/>
    </source>
</evidence>
<dbReference type="InterPro" id="IPR039426">
    <property type="entry name" value="TonB-dep_rcpt-like"/>
</dbReference>
<evidence type="ECO:0000256" key="6">
    <source>
        <dbReference type="ARBA" id="ARBA00023136"/>
    </source>
</evidence>
<dbReference type="SUPFAM" id="SSF56935">
    <property type="entry name" value="Porins"/>
    <property type="match status" value="1"/>
</dbReference>
<dbReference type="Pfam" id="PF07715">
    <property type="entry name" value="Plug"/>
    <property type="match status" value="1"/>
</dbReference>
<feature type="domain" description="TonB-dependent receptor-like beta-barrel" evidence="12">
    <location>
        <begin position="522"/>
        <end position="951"/>
    </location>
</feature>
<dbReference type="InterPro" id="IPR037066">
    <property type="entry name" value="Plug_dom_sf"/>
</dbReference>
<evidence type="ECO:0000256" key="7">
    <source>
        <dbReference type="ARBA" id="ARBA00023237"/>
    </source>
</evidence>
<dbReference type="InterPro" id="IPR000531">
    <property type="entry name" value="Beta-barrel_TonB"/>
</dbReference>
<organism evidence="14 15">
    <name type="scientific">Haemophilus pittmaniae</name>
    <dbReference type="NCBI Taxonomy" id="249188"/>
    <lineage>
        <taxon>Bacteria</taxon>
        <taxon>Pseudomonadati</taxon>
        <taxon>Pseudomonadota</taxon>
        <taxon>Gammaproteobacteria</taxon>
        <taxon>Pasteurellales</taxon>
        <taxon>Pasteurellaceae</taxon>
        <taxon>Haemophilus</taxon>
    </lineage>
</organism>
<dbReference type="PANTHER" id="PTHR32552:SF74">
    <property type="entry name" value="HYDROXAMATE SIDEROPHORE RECEPTOR FHUE"/>
    <property type="match status" value="1"/>
</dbReference>
<keyword evidence="7 8" id="KW-0998">Cell outer membrane</keyword>
<dbReference type="Pfam" id="PF00593">
    <property type="entry name" value="TonB_dep_Rec_b-barrel"/>
    <property type="match status" value="1"/>
</dbReference>
<keyword evidence="11" id="KW-0732">Signal</keyword>
<feature type="signal peptide" evidence="11">
    <location>
        <begin position="1"/>
        <end position="33"/>
    </location>
</feature>
<evidence type="ECO:0000259" key="12">
    <source>
        <dbReference type="Pfam" id="PF00593"/>
    </source>
</evidence>
<evidence type="ECO:0000256" key="8">
    <source>
        <dbReference type="PROSITE-ProRule" id="PRU01360"/>
    </source>
</evidence>
<keyword evidence="6 8" id="KW-0472">Membrane</keyword>
<dbReference type="PROSITE" id="PS52016">
    <property type="entry name" value="TONB_DEPENDENT_REC_3"/>
    <property type="match status" value="1"/>
</dbReference>
<dbReference type="AlphaFoldDB" id="A0A377IX83"/>
<dbReference type="PANTHER" id="PTHR32552">
    <property type="entry name" value="FERRICHROME IRON RECEPTOR-RELATED"/>
    <property type="match status" value="1"/>
</dbReference>
<dbReference type="GO" id="GO:0009279">
    <property type="term" value="C:cell outer membrane"/>
    <property type="evidence" value="ECO:0007669"/>
    <property type="project" value="UniProtKB-SubCell"/>
</dbReference>
<keyword evidence="2 8" id="KW-0813">Transport</keyword>
<accession>A0A377IX83</accession>
<evidence type="ECO:0000256" key="4">
    <source>
        <dbReference type="ARBA" id="ARBA00022692"/>
    </source>
</evidence>
<name>A0A377IX83_9PAST</name>
<keyword evidence="5 9" id="KW-0798">TonB box</keyword>
<dbReference type="Gene3D" id="2.40.170.20">
    <property type="entry name" value="TonB-dependent receptor, beta-barrel domain"/>
    <property type="match status" value="2"/>
</dbReference>
<evidence type="ECO:0000313" key="14">
    <source>
        <dbReference type="EMBL" id="STO92709.1"/>
    </source>
</evidence>
<evidence type="ECO:0000259" key="13">
    <source>
        <dbReference type="Pfam" id="PF07715"/>
    </source>
</evidence>
<comment type="subcellular location">
    <subcellularLocation>
        <location evidence="1 8">Cell outer membrane</location>
        <topology evidence="1 8">Multi-pass membrane protein</topology>
    </subcellularLocation>
</comment>
<gene>
    <name evidence="14" type="primary">fptA_2</name>
    <name evidence="14" type="ORF">NCTC13335_00555</name>
</gene>
<evidence type="ECO:0000256" key="5">
    <source>
        <dbReference type="ARBA" id="ARBA00023077"/>
    </source>
</evidence>
<keyword evidence="3 8" id="KW-1134">Transmembrane beta strand</keyword>
<proteinExistence type="inferred from homology"/>
<keyword evidence="4 8" id="KW-0812">Transmembrane</keyword>
<evidence type="ECO:0000256" key="10">
    <source>
        <dbReference type="SAM" id="MobiDB-lite"/>
    </source>
</evidence>
<evidence type="ECO:0000256" key="11">
    <source>
        <dbReference type="SAM" id="SignalP"/>
    </source>
</evidence>
<dbReference type="InterPro" id="IPR012910">
    <property type="entry name" value="Plug_dom"/>
</dbReference>
<comment type="similarity">
    <text evidence="8 9">Belongs to the TonB-dependent receptor family.</text>
</comment>